<feature type="compositionally biased region" description="Acidic residues" evidence="1">
    <location>
        <begin position="298"/>
        <end position="315"/>
    </location>
</feature>
<feature type="chain" id="PRO_5046907979" evidence="2">
    <location>
        <begin position="21"/>
        <end position="315"/>
    </location>
</feature>
<comment type="caution">
    <text evidence="3">The sequence shown here is derived from an EMBL/GenBank/DDBJ whole genome shotgun (WGS) entry which is preliminary data.</text>
</comment>
<feature type="region of interest" description="Disordered" evidence="1">
    <location>
        <begin position="186"/>
        <end position="315"/>
    </location>
</feature>
<dbReference type="Proteomes" id="UP001549106">
    <property type="component" value="Unassembled WGS sequence"/>
</dbReference>
<accession>A0ABV2LZ07</accession>
<feature type="region of interest" description="Disordered" evidence="1">
    <location>
        <begin position="118"/>
        <end position="137"/>
    </location>
</feature>
<gene>
    <name evidence="3" type="ORF">ABID24_000578</name>
</gene>
<dbReference type="PROSITE" id="PS51257">
    <property type="entry name" value="PROKAR_LIPOPROTEIN"/>
    <property type="match status" value="1"/>
</dbReference>
<dbReference type="RefSeq" id="WP_257463953.1">
    <property type="nucleotide sequence ID" value="NZ_BAABXP010000001.1"/>
</dbReference>
<name>A0ABV2LZ07_9FIRM</name>
<sequence>MRKSRKIVFAVGTAMALTLAGCGSDKKAEEVVPTVAPTATPTIPPVTATPAPTSTPAPRKIGEKTSQSKFVYLTNNLKTDVRELYLMVSGSEDWGDNLIPREFSVKASDQVQMFYTPESVQASAEEEDSEETGAPSGALYDMKLVTADGNTYEIYSIELSDMEKASLTLDEETSTAYLRYMSLSEKKEKDTKENSQQTGYGDDYDSDDESYDDSYSDDGNYDDGSSDDGNYDDGNYDDGSSDDGNYDDGSSDDGNSDDGSSDDGNYDDGGSDDGSSDDGGSDDGNYDDGSSDSGSGDDYVDAGDGDDDGYYDTEE</sequence>
<evidence type="ECO:0000313" key="4">
    <source>
        <dbReference type="Proteomes" id="UP001549106"/>
    </source>
</evidence>
<feature type="signal peptide" evidence="2">
    <location>
        <begin position="1"/>
        <end position="20"/>
    </location>
</feature>
<dbReference type="EMBL" id="JBEPMJ010000003">
    <property type="protein sequence ID" value="MET3749351.1"/>
    <property type="molecule type" value="Genomic_DNA"/>
</dbReference>
<keyword evidence="4" id="KW-1185">Reference proteome</keyword>
<evidence type="ECO:0000256" key="2">
    <source>
        <dbReference type="SAM" id="SignalP"/>
    </source>
</evidence>
<proteinExistence type="predicted"/>
<organism evidence="3 4">
    <name type="scientific">Blautia caecimuris</name>
    <dbReference type="NCBI Taxonomy" id="1796615"/>
    <lineage>
        <taxon>Bacteria</taxon>
        <taxon>Bacillati</taxon>
        <taxon>Bacillota</taxon>
        <taxon>Clostridia</taxon>
        <taxon>Lachnospirales</taxon>
        <taxon>Lachnospiraceae</taxon>
        <taxon>Blautia</taxon>
    </lineage>
</organism>
<feature type="compositionally biased region" description="Low complexity" evidence="1">
    <location>
        <begin position="33"/>
        <end position="58"/>
    </location>
</feature>
<keyword evidence="2" id="KW-0732">Signal</keyword>
<evidence type="ECO:0000256" key="1">
    <source>
        <dbReference type="SAM" id="MobiDB-lite"/>
    </source>
</evidence>
<protein>
    <submittedName>
        <fullName evidence="3">Uncharacterized protein</fullName>
    </submittedName>
</protein>
<feature type="region of interest" description="Disordered" evidence="1">
    <location>
        <begin position="33"/>
        <end position="62"/>
    </location>
</feature>
<reference evidence="3 4" key="1">
    <citation type="submission" date="2024-06" db="EMBL/GenBank/DDBJ databases">
        <title>Genomic Encyclopedia of Type Strains, Phase IV (KMG-IV): sequencing the most valuable type-strain genomes for metagenomic binning, comparative biology and taxonomic classification.</title>
        <authorList>
            <person name="Goeker M."/>
        </authorList>
    </citation>
    <scope>NUCLEOTIDE SEQUENCE [LARGE SCALE GENOMIC DNA]</scope>
    <source>
        <strain evidence="3 4">DSM 29492</strain>
    </source>
</reference>
<evidence type="ECO:0000313" key="3">
    <source>
        <dbReference type="EMBL" id="MET3749351.1"/>
    </source>
</evidence>
<feature type="compositionally biased region" description="Acidic residues" evidence="1">
    <location>
        <begin position="202"/>
        <end position="290"/>
    </location>
</feature>